<keyword evidence="1" id="KW-0732">Signal</keyword>
<organism evidence="2 3">
    <name type="scientific">Actimicrobium antarcticum</name>
    <dbReference type="NCBI Taxonomy" id="1051899"/>
    <lineage>
        <taxon>Bacteria</taxon>
        <taxon>Pseudomonadati</taxon>
        <taxon>Pseudomonadota</taxon>
        <taxon>Betaproteobacteria</taxon>
        <taxon>Burkholderiales</taxon>
        <taxon>Oxalobacteraceae</taxon>
        <taxon>Actimicrobium</taxon>
    </lineage>
</organism>
<evidence type="ECO:0008006" key="4">
    <source>
        <dbReference type="Google" id="ProtNLM"/>
    </source>
</evidence>
<accession>A0ABP7SX57</accession>
<comment type="caution">
    <text evidence="2">The sequence shown here is derived from an EMBL/GenBank/DDBJ whole genome shotgun (WGS) entry which is preliminary data.</text>
</comment>
<protein>
    <recommendedName>
        <fullName evidence="4">Autotransporter domain-containing protein</fullName>
    </recommendedName>
</protein>
<evidence type="ECO:0000313" key="2">
    <source>
        <dbReference type="EMBL" id="GAA4017345.1"/>
    </source>
</evidence>
<keyword evidence="3" id="KW-1185">Reference proteome</keyword>
<name>A0ABP7SX57_9BURK</name>
<proteinExistence type="predicted"/>
<gene>
    <name evidence="2" type="ORF">GCM10022212_11100</name>
</gene>
<feature type="signal peptide" evidence="1">
    <location>
        <begin position="1"/>
        <end position="22"/>
    </location>
</feature>
<evidence type="ECO:0000256" key="1">
    <source>
        <dbReference type="SAM" id="SignalP"/>
    </source>
</evidence>
<dbReference type="Proteomes" id="UP001501353">
    <property type="component" value="Unassembled WGS sequence"/>
</dbReference>
<reference evidence="3" key="1">
    <citation type="journal article" date="2019" name="Int. J. Syst. Evol. Microbiol.">
        <title>The Global Catalogue of Microorganisms (GCM) 10K type strain sequencing project: providing services to taxonomists for standard genome sequencing and annotation.</title>
        <authorList>
            <consortium name="The Broad Institute Genomics Platform"/>
            <consortium name="The Broad Institute Genome Sequencing Center for Infectious Disease"/>
            <person name="Wu L."/>
            <person name="Ma J."/>
        </authorList>
    </citation>
    <scope>NUCLEOTIDE SEQUENCE [LARGE SCALE GENOMIC DNA]</scope>
    <source>
        <strain evidence="3">JCM 16673</strain>
    </source>
</reference>
<dbReference type="RefSeq" id="WP_344762251.1">
    <property type="nucleotide sequence ID" value="NZ_BAAAZE010000005.1"/>
</dbReference>
<evidence type="ECO:0000313" key="3">
    <source>
        <dbReference type="Proteomes" id="UP001501353"/>
    </source>
</evidence>
<sequence>MQRLILQNVMALGVLASSSAMAQQALSGDPRGTLWQPPGPVWQAYAEISAWAAYDAIPVEKFGGKWGEGYAPRAGRNVFLQRERASVGVEKDGWRVGLEYRQEGSLDASRDTVDFYHLYQQRQRPDGARAFNLDAQFKSWSATGVRVAKTFSFDQAGVNGLLVTVSGALYGTTRNRDTDVGGTASYQTSGTYGFDAHLLESNTRYRYPFMPDTSRTSSGASLSLALQMPLNERFSVNLAVDDLWSRLRWSNLPLVQKNISSSFIGTDSNGYVNYQPLLSGQNTLISKTGAIGASQSASLSYHDDQWRFKLGADRVAATTIPSASVTWQSAVGAFTAGYETRFGTVGLGYGDGPFYVQVRANRWSLSQATSLGASAGFQTTF</sequence>
<dbReference type="EMBL" id="BAAAZE010000005">
    <property type="protein sequence ID" value="GAA4017345.1"/>
    <property type="molecule type" value="Genomic_DNA"/>
</dbReference>
<feature type="chain" id="PRO_5045432666" description="Autotransporter domain-containing protein" evidence="1">
    <location>
        <begin position="23"/>
        <end position="381"/>
    </location>
</feature>